<proteinExistence type="predicted"/>
<reference evidence="1" key="1">
    <citation type="submission" date="2018-02" db="EMBL/GenBank/DDBJ databases">
        <title>Rhizophora mucronata_Transcriptome.</title>
        <authorList>
            <person name="Meera S.P."/>
            <person name="Sreeshan A."/>
            <person name="Augustine A."/>
        </authorList>
    </citation>
    <scope>NUCLEOTIDE SEQUENCE</scope>
    <source>
        <tissue evidence="1">Leaf</tissue>
    </source>
</reference>
<sequence>MIWRLLISKLMVLESKSHYVTVMDLTYDLVKQCIMLVVN</sequence>
<dbReference type="EMBL" id="GGEC01075262">
    <property type="protein sequence ID" value="MBX55746.1"/>
    <property type="molecule type" value="Transcribed_RNA"/>
</dbReference>
<accession>A0A2P2PLW9</accession>
<dbReference type="AlphaFoldDB" id="A0A2P2PLW9"/>
<evidence type="ECO:0000313" key="1">
    <source>
        <dbReference type="EMBL" id="MBX55746.1"/>
    </source>
</evidence>
<organism evidence="1">
    <name type="scientific">Rhizophora mucronata</name>
    <name type="common">Asiatic mangrove</name>
    <dbReference type="NCBI Taxonomy" id="61149"/>
    <lineage>
        <taxon>Eukaryota</taxon>
        <taxon>Viridiplantae</taxon>
        <taxon>Streptophyta</taxon>
        <taxon>Embryophyta</taxon>
        <taxon>Tracheophyta</taxon>
        <taxon>Spermatophyta</taxon>
        <taxon>Magnoliopsida</taxon>
        <taxon>eudicotyledons</taxon>
        <taxon>Gunneridae</taxon>
        <taxon>Pentapetalae</taxon>
        <taxon>rosids</taxon>
        <taxon>fabids</taxon>
        <taxon>Malpighiales</taxon>
        <taxon>Rhizophoraceae</taxon>
        <taxon>Rhizophora</taxon>
    </lineage>
</organism>
<name>A0A2P2PLW9_RHIMU</name>
<protein>
    <submittedName>
        <fullName evidence="1">Uncharacterized protein</fullName>
    </submittedName>
</protein>